<evidence type="ECO:0000259" key="3">
    <source>
        <dbReference type="PROSITE" id="PS51186"/>
    </source>
</evidence>
<keyword evidence="2" id="KW-0012">Acyltransferase</keyword>
<dbReference type="AlphaFoldDB" id="A0A2C8FD15"/>
<dbReference type="PANTHER" id="PTHR43877:SF2">
    <property type="entry name" value="AMINOALKYLPHOSPHONATE N-ACETYLTRANSFERASE-RELATED"/>
    <property type="match status" value="1"/>
</dbReference>
<dbReference type="PROSITE" id="PS51186">
    <property type="entry name" value="GNAT"/>
    <property type="match status" value="1"/>
</dbReference>
<dbReference type="OrthoDB" id="9805924at2"/>
<dbReference type="KEGG" id="pprf:DPRO_3150"/>
<feature type="domain" description="N-acetyltransferase" evidence="3">
    <location>
        <begin position="1"/>
        <end position="194"/>
    </location>
</feature>
<evidence type="ECO:0000313" key="5">
    <source>
        <dbReference type="Proteomes" id="UP000219215"/>
    </source>
</evidence>
<dbReference type="InterPro" id="IPR050832">
    <property type="entry name" value="Bact_Acetyltransf"/>
</dbReference>
<organism evidence="4 5">
    <name type="scientific">Pseudodesulfovibrio profundus</name>
    <dbReference type="NCBI Taxonomy" id="57320"/>
    <lineage>
        <taxon>Bacteria</taxon>
        <taxon>Pseudomonadati</taxon>
        <taxon>Thermodesulfobacteriota</taxon>
        <taxon>Desulfovibrionia</taxon>
        <taxon>Desulfovibrionales</taxon>
        <taxon>Desulfovibrionaceae</taxon>
    </lineage>
</organism>
<keyword evidence="1" id="KW-0808">Transferase</keyword>
<dbReference type="PANTHER" id="PTHR43877">
    <property type="entry name" value="AMINOALKYLPHOSPHONATE N-ACETYLTRANSFERASE-RELATED-RELATED"/>
    <property type="match status" value="1"/>
</dbReference>
<dbReference type="CDD" id="cd04301">
    <property type="entry name" value="NAT_SF"/>
    <property type="match status" value="1"/>
</dbReference>
<dbReference type="InterPro" id="IPR016181">
    <property type="entry name" value="Acyl_CoA_acyltransferase"/>
</dbReference>
<evidence type="ECO:0000256" key="2">
    <source>
        <dbReference type="ARBA" id="ARBA00023315"/>
    </source>
</evidence>
<sequence>MDFRPAERENASVLSTIIQDTSGGLVDYILTGIIPFTKPHQILQSQVISEDSLYSYRHMLVCEDEGEILGLLYAYPWDAHKASGMTKRYLSKERYAVVEELLNSAEDNSLFINTFWVAEKYRGTGLADVLMDIAADWAEIEKLSRLSLHVWKANERAVKFYRRHGFSQTRSFSFPDHKLLHHKTEKLQMCKELA</sequence>
<dbReference type="InterPro" id="IPR000182">
    <property type="entry name" value="GNAT_dom"/>
</dbReference>
<dbReference type="SUPFAM" id="SSF55729">
    <property type="entry name" value="Acyl-CoA N-acyltransferases (Nat)"/>
    <property type="match status" value="1"/>
</dbReference>
<dbReference type="GO" id="GO:0016747">
    <property type="term" value="F:acyltransferase activity, transferring groups other than amino-acyl groups"/>
    <property type="evidence" value="ECO:0007669"/>
    <property type="project" value="InterPro"/>
</dbReference>
<accession>A0A2C8FD15</accession>
<dbReference type="Proteomes" id="UP000219215">
    <property type="component" value="Chromosome DPRO"/>
</dbReference>
<reference evidence="5" key="1">
    <citation type="submission" date="2017-09" db="EMBL/GenBank/DDBJ databases">
        <authorList>
            <person name="Regsiter A."/>
            <person name="William W."/>
        </authorList>
    </citation>
    <scope>NUCLEOTIDE SEQUENCE [LARGE SCALE GENOMIC DNA]</scope>
    <source>
        <strain evidence="5">500-1</strain>
    </source>
</reference>
<evidence type="ECO:0000256" key="1">
    <source>
        <dbReference type="ARBA" id="ARBA00022679"/>
    </source>
</evidence>
<proteinExistence type="predicted"/>
<dbReference type="Gene3D" id="3.40.630.30">
    <property type="match status" value="1"/>
</dbReference>
<name>A0A2C8FD15_9BACT</name>
<protein>
    <recommendedName>
        <fullName evidence="3">N-acetyltransferase domain-containing protein</fullName>
    </recommendedName>
</protein>
<dbReference type="EMBL" id="LT907975">
    <property type="protein sequence ID" value="SOB60062.1"/>
    <property type="molecule type" value="Genomic_DNA"/>
</dbReference>
<gene>
    <name evidence="4" type="ORF">DPRO_3150</name>
</gene>
<dbReference type="RefSeq" id="WP_097012839.1">
    <property type="nucleotide sequence ID" value="NZ_LT907975.1"/>
</dbReference>
<keyword evidence="5" id="KW-1185">Reference proteome</keyword>
<evidence type="ECO:0000313" key="4">
    <source>
        <dbReference type="EMBL" id="SOB60062.1"/>
    </source>
</evidence>
<dbReference type="Pfam" id="PF00583">
    <property type="entry name" value="Acetyltransf_1"/>
    <property type="match status" value="1"/>
</dbReference>